<dbReference type="SUPFAM" id="SSF52091">
    <property type="entry name" value="SpoIIaa-like"/>
    <property type="match status" value="1"/>
</dbReference>
<evidence type="ECO:0000256" key="1">
    <source>
        <dbReference type="SAM" id="MobiDB-lite"/>
    </source>
</evidence>
<dbReference type="InterPro" id="IPR036513">
    <property type="entry name" value="STAS_dom_sf"/>
</dbReference>
<keyword evidence="4" id="KW-1185">Reference proteome</keyword>
<sequence>MTDPRRVREPRAVPSRVSLLAPRGELDEAAADALRTEAAARIAEGRPDLVVDLSGVTFCDACGLSALIGIRRGALEAGGSLRLAAVPEDLDHLLTRTGLRDFLIAFPTVEDAVSAPDAKSMTLPLKHPGRTRRAAQAGASREPSR</sequence>
<feature type="region of interest" description="Disordered" evidence="1">
    <location>
        <begin position="120"/>
        <end position="145"/>
    </location>
</feature>
<dbReference type="InterPro" id="IPR002645">
    <property type="entry name" value="STAS_dom"/>
</dbReference>
<evidence type="ECO:0000313" key="3">
    <source>
        <dbReference type="EMBL" id="MEU8139305.1"/>
    </source>
</evidence>
<proteinExistence type="predicted"/>
<dbReference type="PROSITE" id="PS50801">
    <property type="entry name" value="STAS"/>
    <property type="match status" value="1"/>
</dbReference>
<dbReference type="PANTHER" id="PTHR33495:SF2">
    <property type="entry name" value="ANTI-SIGMA FACTOR ANTAGONIST TM_1081-RELATED"/>
    <property type="match status" value="1"/>
</dbReference>
<dbReference type="EMBL" id="JBEZFP010000167">
    <property type="protein sequence ID" value="MEU8139305.1"/>
    <property type="molecule type" value="Genomic_DNA"/>
</dbReference>
<comment type="caution">
    <text evidence="3">The sequence shown here is derived from an EMBL/GenBank/DDBJ whole genome shotgun (WGS) entry which is preliminary data.</text>
</comment>
<evidence type="ECO:0000259" key="2">
    <source>
        <dbReference type="PROSITE" id="PS50801"/>
    </source>
</evidence>
<dbReference type="RefSeq" id="WP_358363320.1">
    <property type="nucleotide sequence ID" value="NZ_JBEZFP010000167.1"/>
</dbReference>
<gene>
    <name evidence="3" type="ORF">AB0C36_38135</name>
</gene>
<dbReference type="Proteomes" id="UP001551482">
    <property type="component" value="Unassembled WGS sequence"/>
</dbReference>
<dbReference type="Gene3D" id="3.30.750.24">
    <property type="entry name" value="STAS domain"/>
    <property type="match status" value="1"/>
</dbReference>
<reference evidence="3 4" key="1">
    <citation type="submission" date="2024-06" db="EMBL/GenBank/DDBJ databases">
        <title>The Natural Products Discovery Center: Release of the First 8490 Sequenced Strains for Exploring Actinobacteria Biosynthetic Diversity.</title>
        <authorList>
            <person name="Kalkreuter E."/>
            <person name="Kautsar S.A."/>
            <person name="Yang D."/>
            <person name="Bader C.D."/>
            <person name="Teijaro C.N."/>
            <person name="Fluegel L."/>
            <person name="Davis C.M."/>
            <person name="Simpson J.R."/>
            <person name="Lauterbach L."/>
            <person name="Steele A.D."/>
            <person name="Gui C."/>
            <person name="Meng S."/>
            <person name="Li G."/>
            <person name="Viehrig K."/>
            <person name="Ye F."/>
            <person name="Su P."/>
            <person name="Kiefer A.F."/>
            <person name="Nichols A."/>
            <person name="Cepeda A.J."/>
            <person name="Yan W."/>
            <person name="Fan B."/>
            <person name="Jiang Y."/>
            <person name="Adhikari A."/>
            <person name="Zheng C.-J."/>
            <person name="Schuster L."/>
            <person name="Cowan T.M."/>
            <person name="Smanski M.J."/>
            <person name="Chevrette M.G."/>
            <person name="De Carvalho L.P.S."/>
            <person name="Shen B."/>
        </authorList>
    </citation>
    <scope>NUCLEOTIDE SEQUENCE [LARGE SCALE GENOMIC DNA]</scope>
    <source>
        <strain evidence="3 4">NPDC048946</strain>
    </source>
</reference>
<accession>A0ABV3DU74</accession>
<dbReference type="CDD" id="cd07043">
    <property type="entry name" value="STAS_anti-anti-sigma_factors"/>
    <property type="match status" value="1"/>
</dbReference>
<protein>
    <submittedName>
        <fullName evidence="3">STAS domain-containing protein</fullName>
    </submittedName>
</protein>
<organism evidence="3 4">
    <name type="scientific">Streptodolium elevatio</name>
    <dbReference type="NCBI Taxonomy" id="3157996"/>
    <lineage>
        <taxon>Bacteria</taxon>
        <taxon>Bacillati</taxon>
        <taxon>Actinomycetota</taxon>
        <taxon>Actinomycetes</taxon>
        <taxon>Kitasatosporales</taxon>
        <taxon>Streptomycetaceae</taxon>
        <taxon>Streptodolium</taxon>
    </lineage>
</organism>
<evidence type="ECO:0000313" key="4">
    <source>
        <dbReference type="Proteomes" id="UP001551482"/>
    </source>
</evidence>
<dbReference type="Pfam" id="PF01740">
    <property type="entry name" value="STAS"/>
    <property type="match status" value="1"/>
</dbReference>
<name>A0ABV3DU74_9ACTN</name>
<feature type="domain" description="STAS" evidence="2">
    <location>
        <begin position="17"/>
        <end position="116"/>
    </location>
</feature>
<dbReference type="PANTHER" id="PTHR33495">
    <property type="entry name" value="ANTI-SIGMA FACTOR ANTAGONIST TM_1081-RELATED-RELATED"/>
    <property type="match status" value="1"/>
</dbReference>